<dbReference type="Pfam" id="PF02541">
    <property type="entry name" value="Ppx-GppA"/>
    <property type="match status" value="1"/>
</dbReference>
<dbReference type="Gene3D" id="3.30.420.40">
    <property type="match status" value="1"/>
</dbReference>
<proteinExistence type="inferred from homology"/>
<dbReference type="AlphaFoldDB" id="A0A6M0RPT0"/>
<evidence type="ECO:0000259" key="3">
    <source>
        <dbReference type="Pfam" id="PF02541"/>
    </source>
</evidence>
<organism evidence="5 6">
    <name type="scientific">Adonisia turfae CCMR0081</name>
    <dbReference type="NCBI Taxonomy" id="2292702"/>
    <lineage>
        <taxon>Bacteria</taxon>
        <taxon>Bacillati</taxon>
        <taxon>Cyanobacteriota</taxon>
        <taxon>Adonisia</taxon>
        <taxon>Adonisia turfae</taxon>
    </lineage>
</organism>
<dbReference type="SUPFAM" id="SSF53067">
    <property type="entry name" value="Actin-like ATPase domain"/>
    <property type="match status" value="2"/>
</dbReference>
<dbReference type="Proteomes" id="UP000481033">
    <property type="component" value="Unassembled WGS sequence"/>
</dbReference>
<dbReference type="InterPro" id="IPR050273">
    <property type="entry name" value="GppA/Ppx_hydrolase"/>
</dbReference>
<dbReference type="PANTHER" id="PTHR30005:SF0">
    <property type="entry name" value="RETROGRADE REGULATION PROTEIN 2"/>
    <property type="match status" value="1"/>
</dbReference>
<dbReference type="InterPro" id="IPR030673">
    <property type="entry name" value="PyroPPase_GppA_Ppx"/>
</dbReference>
<gene>
    <name evidence="5" type="ORF">DXZ20_22015</name>
</gene>
<evidence type="ECO:0000256" key="1">
    <source>
        <dbReference type="ARBA" id="ARBA00007125"/>
    </source>
</evidence>
<dbReference type="InterPro" id="IPR003607">
    <property type="entry name" value="HD/PDEase_dom"/>
</dbReference>
<dbReference type="CDD" id="cd24006">
    <property type="entry name" value="ASKHA_NBD_PPX_GppA"/>
    <property type="match status" value="1"/>
</dbReference>
<keyword evidence="6" id="KW-1185">Reference proteome</keyword>
<dbReference type="PANTHER" id="PTHR30005">
    <property type="entry name" value="EXOPOLYPHOSPHATASE"/>
    <property type="match status" value="1"/>
</dbReference>
<dbReference type="RefSeq" id="WP_163661459.1">
    <property type="nucleotide sequence ID" value="NZ_QXHD01000004.1"/>
</dbReference>
<evidence type="ECO:0000313" key="5">
    <source>
        <dbReference type="EMBL" id="NEZ58268.1"/>
    </source>
</evidence>
<name>A0A6M0RPT0_9CYAN</name>
<dbReference type="Gene3D" id="3.30.420.150">
    <property type="entry name" value="Exopolyphosphatase. Domain 2"/>
    <property type="match status" value="1"/>
</dbReference>
<dbReference type="GO" id="GO:0016462">
    <property type="term" value="F:pyrophosphatase activity"/>
    <property type="evidence" value="ECO:0007669"/>
    <property type="project" value="TreeGrafter"/>
</dbReference>
<keyword evidence="2" id="KW-0378">Hydrolase</keyword>
<dbReference type="Gene3D" id="1.10.3210.10">
    <property type="entry name" value="Hypothetical protein af1432"/>
    <property type="match status" value="1"/>
</dbReference>
<accession>A0A6M0RPT0</accession>
<dbReference type="CDD" id="cd00077">
    <property type="entry name" value="HDc"/>
    <property type="match status" value="1"/>
</dbReference>
<dbReference type="InterPro" id="IPR003695">
    <property type="entry name" value="Ppx_GppA_N"/>
</dbReference>
<dbReference type="Pfam" id="PF21447">
    <property type="entry name" value="Ppx-GppA_III"/>
    <property type="match status" value="1"/>
</dbReference>
<dbReference type="InterPro" id="IPR043129">
    <property type="entry name" value="ATPase_NBD"/>
</dbReference>
<protein>
    <submittedName>
        <fullName evidence="5">Ppx/GppA family phosphatase</fullName>
    </submittedName>
</protein>
<dbReference type="SUPFAM" id="SSF109604">
    <property type="entry name" value="HD-domain/PDEase-like"/>
    <property type="match status" value="1"/>
</dbReference>
<sequence length="554" mass="61788">MVDSATAPLDSMVYVPSLSDTSIELRQSLQEDRILAAIDVGTNSVHMVVVKIQPELPAFTIIGREKDTVRLGNFRPGTNCLSDEAMERGIAALKRCKQIANSHHADDIVTVATSATREANNGQVFIDRVKQDVGLDINLISGLEEARRIYLGVLSGMELNGQPHAIIDIGGGSTEIILGTGERHRFLSSTKVGAVRLNARMVTTNPISTEEFLQLQAYVRGRLEPNIDALKAKLVDGEPLSLVGTSGTIESLAILTAIDQLGSVPVRMNGYTMAMNELERCIQKLRRMSFSERLKLPEMSSRRAEIIVPGAVILQEAMRMLGVDRITICEHALREGLVVDWMLTHGLIEDRMQYQQSVRERSVMKAAHKYRVDKPHSELVAKFALALFDQTRGVLHQWGPLEREILWAAAMLHNCGHFVSHGAHHKHSYYLIRNGELLGFTSTEIELIANIARYHRKSAPKIKHDPYKDLTKKSRKIVSQLSAMLRVAVGLDRRRLGAIASFQTTYDSKAHTLTLSFIPTHANDACELEIWSANDKKACFEQEFNLQLQVRHQA</sequence>
<dbReference type="FunFam" id="1.10.3210.10:FF:000025">
    <property type="entry name" value="Exopolyphosphatase"/>
    <property type="match status" value="1"/>
</dbReference>
<evidence type="ECO:0000313" key="6">
    <source>
        <dbReference type="Proteomes" id="UP000481033"/>
    </source>
</evidence>
<comment type="similarity">
    <text evidence="1">Belongs to the GppA/Ppx family.</text>
</comment>
<feature type="domain" description="Ppx/GppA phosphatase N-terminal" evidence="3">
    <location>
        <begin position="48"/>
        <end position="345"/>
    </location>
</feature>
<comment type="caution">
    <text evidence="5">The sequence shown here is derived from an EMBL/GenBank/DDBJ whole genome shotgun (WGS) entry which is preliminary data.</text>
</comment>
<evidence type="ECO:0000256" key="2">
    <source>
        <dbReference type="ARBA" id="ARBA00022801"/>
    </source>
</evidence>
<evidence type="ECO:0000259" key="4">
    <source>
        <dbReference type="Pfam" id="PF21447"/>
    </source>
</evidence>
<dbReference type="EMBL" id="QXHD01000004">
    <property type="protein sequence ID" value="NEZ58268.1"/>
    <property type="molecule type" value="Genomic_DNA"/>
</dbReference>
<feature type="domain" description="Ppx/GppA phosphatase C-terminal" evidence="4">
    <location>
        <begin position="358"/>
        <end position="532"/>
    </location>
</feature>
<dbReference type="InterPro" id="IPR048950">
    <property type="entry name" value="Ppx_GppA_C"/>
</dbReference>
<dbReference type="PIRSF" id="PIRSF001267">
    <property type="entry name" value="Pyrophosphatase_GppA_Ppx"/>
    <property type="match status" value="1"/>
</dbReference>
<reference evidence="5 6" key="1">
    <citation type="journal article" date="2020" name="Microb. Ecol.">
        <title>Ecogenomics of the Marine Benthic Filamentous Cyanobacterium Adonisia.</title>
        <authorList>
            <person name="Walter J.M."/>
            <person name="Coutinho F.H."/>
            <person name="Leomil L."/>
            <person name="Hargreaves P.I."/>
            <person name="Campeao M.E."/>
            <person name="Vieira V.V."/>
            <person name="Silva B.S."/>
            <person name="Fistarol G.O."/>
            <person name="Salomon P.S."/>
            <person name="Sawabe T."/>
            <person name="Mino S."/>
            <person name="Hosokawa M."/>
            <person name="Miyashita H."/>
            <person name="Maruyama F."/>
            <person name="van Verk M.C."/>
            <person name="Dutilh B.E."/>
            <person name="Thompson C.C."/>
            <person name="Thompson F.L."/>
        </authorList>
    </citation>
    <scope>NUCLEOTIDE SEQUENCE [LARGE SCALE GENOMIC DNA]</scope>
    <source>
        <strain evidence="5 6">CCMR0081</strain>
    </source>
</reference>